<proteinExistence type="predicted"/>
<evidence type="ECO:0000313" key="2">
    <source>
        <dbReference type="EMBL" id="MDV2423909.1"/>
    </source>
</evidence>
<dbReference type="Proteomes" id="UP001185631">
    <property type="component" value="Unassembled WGS sequence"/>
</dbReference>
<protein>
    <submittedName>
        <fullName evidence="2">Uncharacterized protein</fullName>
    </submittedName>
</protein>
<gene>
    <name evidence="2" type="ORF">RAE13_05720</name>
</gene>
<accession>A0ABU3W762</accession>
<name>A0ABU3W762_9CORY</name>
<feature type="region of interest" description="Disordered" evidence="1">
    <location>
        <begin position="398"/>
        <end position="428"/>
    </location>
</feature>
<evidence type="ECO:0000313" key="3">
    <source>
        <dbReference type="Proteomes" id="UP001185631"/>
    </source>
</evidence>
<keyword evidence="3" id="KW-1185">Reference proteome</keyword>
<organism evidence="2 3">
    <name type="scientific">Corynebacterium curieae</name>
    <dbReference type="NCBI Taxonomy" id="2913500"/>
    <lineage>
        <taxon>Bacteria</taxon>
        <taxon>Bacillati</taxon>
        <taxon>Actinomycetota</taxon>
        <taxon>Actinomycetes</taxon>
        <taxon>Mycobacteriales</taxon>
        <taxon>Corynebacteriaceae</taxon>
        <taxon>Corynebacterium</taxon>
    </lineage>
</organism>
<reference evidence="2 3" key="1">
    <citation type="submission" date="2023-08" db="EMBL/GenBank/DDBJ databases">
        <title>Genomic characterization of the C. tuberculostearicum species complex, a ubiquitous member of the human skin microbiome.</title>
        <authorList>
            <person name="Ahmed N."/>
            <person name="Deming C."/>
            <person name="Conlan S."/>
            <person name="Segre J."/>
        </authorList>
    </citation>
    <scope>NUCLEOTIDE SEQUENCE [LARGE SCALE GENOMIC DNA]</scope>
    <source>
        <strain evidence="2 3">CTNIH19</strain>
    </source>
</reference>
<dbReference type="RefSeq" id="WP_316987033.1">
    <property type="nucleotide sequence ID" value="NZ_JAVBID010000006.1"/>
</dbReference>
<evidence type="ECO:0000256" key="1">
    <source>
        <dbReference type="SAM" id="MobiDB-lite"/>
    </source>
</evidence>
<comment type="caution">
    <text evidence="2">The sequence shown here is derived from an EMBL/GenBank/DDBJ whole genome shotgun (WGS) entry which is preliminary data.</text>
</comment>
<dbReference type="EMBL" id="JAVBID010000006">
    <property type="protein sequence ID" value="MDV2423909.1"/>
    <property type="molecule type" value="Genomic_DNA"/>
</dbReference>
<sequence>MDNEILSSIYVTNGVDTDKVLDTLAELEDVKKSKSSTKTKSSKTAAVDHTRSLLRPTSILVNAAALQLVDEEGFCDKSAEDMSQEMLTRIHAVYAEKDQVMKTKTAVPKELPYFAIAIMVIKKYNFVVIMPDDSSNRESGFLAFYDGNGKSSSYGLYVTDTVRMDKIFSFFHGDLKKRDREEIMSSIRAEAPTRRVDTTQDIAPFANDAYNYDTGEFKPYIPDQTHLFKFATKWNPEAPLPVIDQADGTQWRPDKWLGSLFKDDAELVLSMWQVIGAHLRPYNSFDQWPTFYKNETIQELGTTRRWSISTKDNMPIDVPHLITTGMVRGAAIRQGCDQLRVDLDTLVDSIPEAANHAYYLDSIVERVIIVDIEKTCPQRCCPIPVRYVAGRTVPGNFYERQRPPPSYAATRDLSSVAGRDNQTGTQAP</sequence>